<dbReference type="RefSeq" id="WP_102487355.1">
    <property type="nucleotide sequence ID" value="NZ_CAWNUM010000001.1"/>
</dbReference>
<dbReference type="PANTHER" id="PTHR21198:SF7">
    <property type="entry name" value="ASPARTATE-GLUTAMATE RACEMASE FAMILY"/>
    <property type="match status" value="1"/>
</dbReference>
<name>A0ABV4LYK0_VIBSP</name>
<evidence type="ECO:0000256" key="1">
    <source>
        <dbReference type="ARBA" id="ARBA00023235"/>
    </source>
</evidence>
<dbReference type="Gene3D" id="3.40.50.1860">
    <property type="match status" value="2"/>
</dbReference>
<gene>
    <name evidence="2" type="ORF">ACED33_22790</name>
</gene>
<dbReference type="Pfam" id="PF01177">
    <property type="entry name" value="Asp_Glu_race"/>
    <property type="match status" value="1"/>
</dbReference>
<evidence type="ECO:0000313" key="3">
    <source>
        <dbReference type="Proteomes" id="UP001569200"/>
    </source>
</evidence>
<proteinExistence type="predicted"/>
<dbReference type="InterPro" id="IPR015942">
    <property type="entry name" value="Asp/Glu/hydantoin_racemase"/>
</dbReference>
<dbReference type="EMBL" id="JBGOOW010000045">
    <property type="protein sequence ID" value="MEZ8183511.1"/>
    <property type="molecule type" value="Genomic_DNA"/>
</dbReference>
<dbReference type="PANTHER" id="PTHR21198">
    <property type="entry name" value="GLUTAMATE RACEMASE"/>
    <property type="match status" value="1"/>
</dbReference>
<evidence type="ECO:0000313" key="2">
    <source>
        <dbReference type="EMBL" id="MEZ8183511.1"/>
    </source>
</evidence>
<protein>
    <submittedName>
        <fullName evidence="2">Aspartate/glutamate racemase family protein</fullName>
    </submittedName>
</protein>
<dbReference type="SUPFAM" id="SSF53681">
    <property type="entry name" value="Aspartate/glutamate racemase"/>
    <property type="match status" value="2"/>
</dbReference>
<keyword evidence="3" id="KW-1185">Reference proteome</keyword>
<dbReference type="InterPro" id="IPR001920">
    <property type="entry name" value="Asp/Glu_race"/>
</dbReference>
<dbReference type="Proteomes" id="UP001569200">
    <property type="component" value="Unassembled WGS sequence"/>
</dbReference>
<accession>A0ABV4LYK0</accession>
<organism evidence="2 3">
    <name type="scientific">Vibrio splendidus</name>
    <dbReference type="NCBI Taxonomy" id="29497"/>
    <lineage>
        <taxon>Bacteria</taxon>
        <taxon>Pseudomonadati</taxon>
        <taxon>Pseudomonadota</taxon>
        <taxon>Gammaproteobacteria</taxon>
        <taxon>Vibrionales</taxon>
        <taxon>Vibrionaceae</taxon>
        <taxon>Vibrio</taxon>
    </lineage>
</organism>
<reference evidence="2 3" key="1">
    <citation type="submission" date="2024-06" db="EMBL/GenBank/DDBJ databases">
        <authorList>
            <person name="Steensen K."/>
            <person name="Seneca J."/>
            <person name="Bartlau N."/>
            <person name="Yu A.X."/>
            <person name="Polz M.F."/>
        </authorList>
    </citation>
    <scope>NUCLEOTIDE SEQUENCE [LARGE SCALE GENOMIC DNA]</scope>
    <source>
        <strain evidence="2 3">1F145</strain>
    </source>
</reference>
<sequence>MHIGIIGGIGPASTEMYYRELVKQYQVVNISLELTIVHADIHELTRNLLADDKKKQVNIFLNYINRLVKCGATHVVIPSLAGHFCLTELEICSPLPIMSALDVLKYYVQENAISKVGVLGTLPTMQTGIFGCFDKNCFIVPDPDEQLIVADTYRKFARNGYASAEDKATIFSIGQKLTNDNNVEIVFLAGTDFFLAFDGEDCGFKAIDCAQLHIASIVALAKKPQFA</sequence>
<keyword evidence="1" id="KW-0413">Isomerase</keyword>
<comment type="caution">
    <text evidence="2">The sequence shown here is derived from an EMBL/GenBank/DDBJ whole genome shotgun (WGS) entry which is preliminary data.</text>
</comment>